<feature type="compositionally biased region" description="Low complexity" evidence="1">
    <location>
        <begin position="648"/>
        <end position="670"/>
    </location>
</feature>
<feature type="transmembrane region" description="Helical" evidence="2">
    <location>
        <begin position="62"/>
        <end position="88"/>
    </location>
</feature>
<feature type="transmembrane region" description="Helical" evidence="2">
    <location>
        <begin position="108"/>
        <end position="126"/>
    </location>
</feature>
<feature type="transmembrane region" description="Helical" evidence="2">
    <location>
        <begin position="426"/>
        <end position="444"/>
    </location>
</feature>
<feature type="transmembrane region" description="Helical" evidence="2">
    <location>
        <begin position="275"/>
        <end position="295"/>
    </location>
</feature>
<keyword evidence="4" id="KW-1185">Reference proteome</keyword>
<feature type="region of interest" description="Disordered" evidence="1">
    <location>
        <begin position="618"/>
        <end position="670"/>
    </location>
</feature>
<keyword evidence="2" id="KW-1133">Transmembrane helix</keyword>
<feature type="transmembrane region" description="Helical" evidence="2">
    <location>
        <begin position="354"/>
        <end position="375"/>
    </location>
</feature>
<sequence>MSALPALAATAPSAGGAEMTQILLVTAAATLVVGALVLVGLRQRTQPLAVIEMWERWSRSLGGLPGWAAIPASIAAVALIPCLLGLIWDESLHIDNGRDDGPLANPSHYLLLLGLLGGLAAGWLAVVLPKPGERPGPAAVRITSTWYAPVGGILITVASSFSLIGFPLDDLSHRLFGQDVTLWGTTHLWMMVGPVVSVLGLMILLREGRLAMRAERDARDGAQTAPRPAAPALLAPLRVLSRPEVQAGLAGGGLLLGLTIFQGEFDYGVPQFRLLFHPVIVAGAAALALVCTRIIGGRVALLWALAFYLVARSAYTIIVGPIFGQSVAHFPPYLVEAGLVELAAVAVGARRRPVVFGLLAGALIGSVGVLAEFAWSQVWMPIPWPAHILPAAIALSVPVAAASGFLGVFIAAGLRQRTDLIGARAFQLSAVAAVVVIGVVFAGLRTTDAPPATVAFTLEEVRPAPNREVVATVRFDPPEVARDADWLRSISYQGKEPLRTDELTEIAPDVWQTVPMPVHSTWKSSIRLHRGTTMAGAPVFLPRDEAIPAPEVPAPAAFTRPLVVEKRLLQREAKDDVPAGATLTAQLIVLGAVLGLLGLAGWSLIRLGDAPIPPRRVPSPLGGAEHSAPTHAGECLGGSAPVRRIRTRTAGSRSPRPTSTRPSSRCRTRACPGSCRRRACAPSSSACR</sequence>
<feature type="transmembrane region" description="Helical" evidence="2">
    <location>
        <begin position="387"/>
        <end position="414"/>
    </location>
</feature>
<proteinExistence type="predicted"/>
<protein>
    <submittedName>
        <fullName evidence="3">Uncharacterized protein</fullName>
    </submittedName>
</protein>
<feature type="transmembrane region" description="Helical" evidence="2">
    <location>
        <begin position="245"/>
        <end position="263"/>
    </location>
</feature>
<feature type="transmembrane region" description="Helical" evidence="2">
    <location>
        <begin position="188"/>
        <end position="205"/>
    </location>
</feature>
<organism evidence="3 4">
    <name type="scientific">Svornostia abyssi</name>
    <dbReference type="NCBI Taxonomy" id="2898438"/>
    <lineage>
        <taxon>Bacteria</taxon>
        <taxon>Bacillati</taxon>
        <taxon>Actinomycetota</taxon>
        <taxon>Thermoleophilia</taxon>
        <taxon>Solirubrobacterales</taxon>
        <taxon>Baekduiaceae</taxon>
        <taxon>Svornostia</taxon>
    </lineage>
</organism>
<feature type="transmembrane region" description="Helical" evidence="2">
    <location>
        <begin position="146"/>
        <end position="168"/>
    </location>
</feature>
<feature type="transmembrane region" description="Helical" evidence="2">
    <location>
        <begin position="583"/>
        <end position="605"/>
    </location>
</feature>
<dbReference type="RefSeq" id="WP_353862155.1">
    <property type="nucleotide sequence ID" value="NZ_CP088295.1"/>
</dbReference>
<gene>
    <name evidence="3" type="ORF">LRS13_12745</name>
</gene>
<feature type="transmembrane region" description="Helical" evidence="2">
    <location>
        <begin position="20"/>
        <end position="41"/>
    </location>
</feature>
<name>A0ABY5PAF2_9ACTN</name>
<feature type="transmembrane region" description="Helical" evidence="2">
    <location>
        <begin position="330"/>
        <end position="347"/>
    </location>
</feature>
<keyword evidence="2" id="KW-0472">Membrane</keyword>
<evidence type="ECO:0000256" key="1">
    <source>
        <dbReference type="SAM" id="MobiDB-lite"/>
    </source>
</evidence>
<keyword evidence="2" id="KW-0812">Transmembrane</keyword>
<evidence type="ECO:0000256" key="2">
    <source>
        <dbReference type="SAM" id="Phobius"/>
    </source>
</evidence>
<feature type="transmembrane region" description="Helical" evidence="2">
    <location>
        <begin position="302"/>
        <end position="324"/>
    </location>
</feature>
<evidence type="ECO:0000313" key="4">
    <source>
        <dbReference type="Proteomes" id="UP001058860"/>
    </source>
</evidence>
<accession>A0ABY5PAF2</accession>
<dbReference type="Proteomes" id="UP001058860">
    <property type="component" value="Chromosome"/>
</dbReference>
<dbReference type="EMBL" id="CP088295">
    <property type="protein sequence ID" value="UUY01601.1"/>
    <property type="molecule type" value="Genomic_DNA"/>
</dbReference>
<evidence type="ECO:0000313" key="3">
    <source>
        <dbReference type="EMBL" id="UUY01601.1"/>
    </source>
</evidence>
<reference evidence="4" key="1">
    <citation type="submission" date="2021-11" db="EMBL/GenBank/DDBJ databases">
        <title>Cultivation dependent microbiological survey of springs from the worlds oldest radium mine currently devoted to the extraction of radon-saturated water.</title>
        <authorList>
            <person name="Kapinusova G."/>
            <person name="Smrhova T."/>
            <person name="Strejcek M."/>
            <person name="Suman J."/>
            <person name="Jani K."/>
            <person name="Pajer P."/>
            <person name="Uhlik O."/>
        </authorList>
    </citation>
    <scope>NUCLEOTIDE SEQUENCE [LARGE SCALE GENOMIC DNA]</scope>
    <source>
        <strain evidence="4">J379</strain>
    </source>
</reference>